<evidence type="ECO:0000313" key="2">
    <source>
        <dbReference type="Proteomes" id="UP000604661"/>
    </source>
</evidence>
<evidence type="ECO:0000313" key="1">
    <source>
        <dbReference type="EMBL" id="MBD2564360.1"/>
    </source>
</evidence>
<accession>A0ABR8F393</accession>
<keyword evidence="2" id="KW-1185">Reference proteome</keyword>
<proteinExistence type="predicted"/>
<sequence length="63" mass="7177">MTSISDDLQSKPKWYNCQQSWSKQASGEVKRVEVLLKGEQEKQTNLICLEKVRVISLLSIAPN</sequence>
<organism evidence="1 2">
    <name type="scientific">Nostoc linckia FACHB-391</name>
    <dbReference type="NCBI Taxonomy" id="2692906"/>
    <lineage>
        <taxon>Bacteria</taxon>
        <taxon>Bacillati</taxon>
        <taxon>Cyanobacteriota</taxon>
        <taxon>Cyanophyceae</taxon>
        <taxon>Nostocales</taxon>
        <taxon>Nostocaceae</taxon>
        <taxon>Nostoc</taxon>
    </lineage>
</organism>
<name>A0ABR8F393_NOSLI</name>
<protein>
    <submittedName>
        <fullName evidence="1">Uncharacterized protein</fullName>
    </submittedName>
</protein>
<reference evidence="1 2" key="1">
    <citation type="journal article" date="2020" name="ISME J.">
        <title>Comparative genomics reveals insights into cyanobacterial evolution and habitat adaptation.</title>
        <authorList>
            <person name="Chen M.Y."/>
            <person name="Teng W.K."/>
            <person name="Zhao L."/>
            <person name="Hu C.X."/>
            <person name="Zhou Y.K."/>
            <person name="Han B.P."/>
            <person name="Song L.R."/>
            <person name="Shu W.S."/>
        </authorList>
    </citation>
    <scope>NUCLEOTIDE SEQUENCE [LARGE SCALE GENOMIC DNA]</scope>
    <source>
        <strain evidence="1 2">FACHB-391</strain>
    </source>
</reference>
<comment type="caution">
    <text evidence="1">The sequence shown here is derived from an EMBL/GenBank/DDBJ whole genome shotgun (WGS) entry which is preliminary data.</text>
</comment>
<gene>
    <name evidence="1" type="ORF">H6G95_27895</name>
</gene>
<dbReference type="EMBL" id="JACJTE010000048">
    <property type="protein sequence ID" value="MBD2564360.1"/>
    <property type="molecule type" value="Genomic_DNA"/>
</dbReference>
<dbReference type="Proteomes" id="UP000604661">
    <property type="component" value="Unassembled WGS sequence"/>
</dbReference>
<dbReference type="RefSeq" id="WP_190897145.1">
    <property type="nucleotide sequence ID" value="NZ_JACJTE010000048.1"/>
</dbReference>